<feature type="domain" description="YTH" evidence="3">
    <location>
        <begin position="55"/>
        <end position="136"/>
    </location>
</feature>
<evidence type="ECO:0000313" key="4">
    <source>
        <dbReference type="EMBL" id="OBS59626.1"/>
    </source>
</evidence>
<organism evidence="4 5">
    <name type="scientific">Neotoma lepida</name>
    <name type="common">Desert woodrat</name>
    <dbReference type="NCBI Taxonomy" id="56216"/>
    <lineage>
        <taxon>Eukaryota</taxon>
        <taxon>Metazoa</taxon>
        <taxon>Chordata</taxon>
        <taxon>Craniata</taxon>
        <taxon>Vertebrata</taxon>
        <taxon>Euteleostomi</taxon>
        <taxon>Mammalia</taxon>
        <taxon>Eutheria</taxon>
        <taxon>Euarchontoglires</taxon>
        <taxon>Glires</taxon>
        <taxon>Rodentia</taxon>
        <taxon>Myomorpha</taxon>
        <taxon>Muroidea</taxon>
        <taxon>Cricetidae</taxon>
        <taxon>Neotominae</taxon>
        <taxon>Neotoma</taxon>
    </lineage>
</organism>
<dbReference type="Pfam" id="PF04146">
    <property type="entry name" value="YTH"/>
    <property type="match status" value="1"/>
</dbReference>
<evidence type="ECO:0000259" key="3">
    <source>
        <dbReference type="PROSITE" id="PS50882"/>
    </source>
</evidence>
<dbReference type="Gene3D" id="3.10.590.10">
    <property type="entry name" value="ph1033 like domains"/>
    <property type="match status" value="1"/>
</dbReference>
<proteinExistence type="inferred from homology"/>
<dbReference type="GO" id="GO:1990247">
    <property type="term" value="F:N6-methyladenosine-containing RNA reader activity"/>
    <property type="evidence" value="ECO:0007669"/>
    <property type="project" value="UniProtKB-UniRule"/>
</dbReference>
<dbReference type="OrthoDB" id="6103986at2759"/>
<dbReference type="GO" id="GO:0005654">
    <property type="term" value="C:nucleoplasm"/>
    <property type="evidence" value="ECO:0007669"/>
    <property type="project" value="TreeGrafter"/>
</dbReference>
<dbReference type="InterPro" id="IPR007275">
    <property type="entry name" value="YTH_domain"/>
</dbReference>
<comment type="caution">
    <text evidence="4">The sequence shown here is derived from an EMBL/GenBank/DDBJ whole genome shotgun (WGS) entry which is preliminary data.</text>
</comment>
<evidence type="ECO:0000313" key="5">
    <source>
        <dbReference type="Proteomes" id="UP000092124"/>
    </source>
</evidence>
<dbReference type="GO" id="GO:0000398">
    <property type="term" value="P:mRNA splicing, via spliceosome"/>
    <property type="evidence" value="ECO:0007669"/>
    <property type="project" value="TreeGrafter"/>
</dbReference>
<dbReference type="PROSITE" id="PS50882">
    <property type="entry name" value="YTH"/>
    <property type="match status" value="1"/>
</dbReference>
<dbReference type="GO" id="GO:0003729">
    <property type="term" value="F:mRNA binding"/>
    <property type="evidence" value="ECO:0007669"/>
    <property type="project" value="UniProtKB-UniRule"/>
</dbReference>
<dbReference type="AlphaFoldDB" id="A0A1A6G0C7"/>
<accession>A0A1A6G0C7</accession>
<dbReference type="PANTHER" id="PTHR12357:SF3">
    <property type="entry name" value="YTH DOMAIN-CONTAINING PROTEIN 1"/>
    <property type="match status" value="1"/>
</dbReference>
<keyword evidence="5" id="KW-1185">Reference proteome</keyword>
<comment type="function">
    <text evidence="1">Specifically recognizes and binds N6-methyladenosine (m6A)-containing RNAs, and regulates mRNA stability. M6A is a modification present at internal sites of mRNAs and some non-coding RNAs and plays a role in mRNA stability and processing.</text>
</comment>
<dbReference type="InterPro" id="IPR045168">
    <property type="entry name" value="YTH_prot"/>
</dbReference>
<dbReference type="CDD" id="cd21134">
    <property type="entry name" value="YTH"/>
    <property type="match status" value="1"/>
</dbReference>
<protein>
    <recommendedName>
        <fullName evidence="1">YTH domain-containing family protein</fullName>
    </recommendedName>
</protein>
<dbReference type="Proteomes" id="UP000092124">
    <property type="component" value="Unassembled WGS sequence"/>
</dbReference>
<comment type="similarity">
    <text evidence="1">Belongs to the YTHDF family.</text>
</comment>
<evidence type="ECO:0000256" key="1">
    <source>
        <dbReference type="RuleBase" id="RU369095"/>
    </source>
</evidence>
<name>A0A1A6G0C7_NEOLE</name>
<dbReference type="PANTHER" id="PTHR12357">
    <property type="entry name" value="YTH YT521-B HOMOLOGY DOMAIN-CONTAINING"/>
    <property type="match status" value="1"/>
</dbReference>
<evidence type="ECO:0000256" key="2">
    <source>
        <dbReference type="SAM" id="MobiDB-lite"/>
    </source>
</evidence>
<gene>
    <name evidence="4" type="ORF">A6R68_09249</name>
</gene>
<reference evidence="4 5" key="1">
    <citation type="submission" date="2016-06" db="EMBL/GenBank/DDBJ databases">
        <title>The Draft Genome Sequence and Annotation of the Desert Woodrat Neotoma lepida.</title>
        <authorList>
            <person name="Campbell M."/>
            <person name="Oakeson K.F."/>
            <person name="Yandell M."/>
            <person name="Halpert J.R."/>
            <person name="Dearing D."/>
        </authorList>
    </citation>
    <scope>NUCLEOTIDE SEQUENCE [LARGE SCALE GENOMIC DNA]</scope>
    <source>
        <strain evidence="4">417</strain>
        <tissue evidence="4">Liver</tissue>
    </source>
</reference>
<dbReference type="EMBL" id="LZPO01107998">
    <property type="protein sequence ID" value="OBS59626.1"/>
    <property type="molecule type" value="Genomic_DNA"/>
</dbReference>
<feature type="region of interest" description="Disordered" evidence="2">
    <location>
        <begin position="1"/>
        <end position="20"/>
    </location>
</feature>
<dbReference type="STRING" id="56216.A0A1A6G0C7"/>
<keyword evidence="1" id="KW-0694">RNA-binding</keyword>
<sequence length="136" mass="15448">MCVVTADGIPNDSSDSEMEDRTTANLAALKLDEWLNFKLEPEGSKSPSPRPNMPVRYFIMKSSNLRNLEISQQKGIWSTTPSNERKLNRAFWESSMVYLVFSVQGSGHFQELEPQVGEQLLQLWERLPLGEKTTAD</sequence>
<dbReference type="GO" id="GO:0048024">
    <property type="term" value="P:regulation of mRNA splicing, via spliceosome"/>
    <property type="evidence" value="ECO:0007669"/>
    <property type="project" value="TreeGrafter"/>
</dbReference>